<dbReference type="GO" id="GO:0031564">
    <property type="term" value="P:transcription antitermination"/>
    <property type="evidence" value="ECO:0007669"/>
    <property type="project" value="UniProtKB-KW"/>
</dbReference>
<dbReference type="InterPro" id="IPR036735">
    <property type="entry name" value="NGN_dom_sf"/>
</dbReference>
<comment type="similarity">
    <text evidence="4">Belongs to the NusG family.</text>
</comment>
<keyword evidence="1 4" id="KW-0889">Transcription antitermination</keyword>
<dbReference type="InterPro" id="IPR014722">
    <property type="entry name" value="Rib_uL2_dom2"/>
</dbReference>
<dbReference type="InterPro" id="IPR006645">
    <property type="entry name" value="NGN-like_dom"/>
</dbReference>
<accession>A0A1G7HTT5</accession>
<gene>
    <name evidence="7" type="ORF">SAMN04244560_00149</name>
</gene>
<dbReference type="Pfam" id="PF00467">
    <property type="entry name" value="KOW"/>
    <property type="match status" value="1"/>
</dbReference>
<sequence length="180" mass="20373">MTVQTLAKTEKKALWYVLFTYYNAEKRVKEHINNLAKNEYRGQIIKAEVPVQKITVSRRGKIKQVEEKIFPGYVFVKAVMTPEIMAALRRINGVAHFVGGGNEPVPITPAEAKRARIQDDLSEEFKDGNTVMIADGPFENFIGKVVKINGRNISVSLNMFGRDIEVIFSEEQLQKLQECG</sequence>
<dbReference type="SUPFAM" id="SSF82679">
    <property type="entry name" value="N-utilization substance G protein NusG, N-terminal domain"/>
    <property type="match status" value="1"/>
</dbReference>
<evidence type="ECO:0000313" key="8">
    <source>
        <dbReference type="Proteomes" id="UP000183404"/>
    </source>
</evidence>
<dbReference type="EMBL" id="FNBS01000002">
    <property type="protein sequence ID" value="SDF03716.1"/>
    <property type="molecule type" value="Genomic_DNA"/>
</dbReference>
<evidence type="ECO:0000259" key="5">
    <source>
        <dbReference type="SMART" id="SM00738"/>
    </source>
</evidence>
<reference evidence="7 8" key="1">
    <citation type="submission" date="2016-10" db="EMBL/GenBank/DDBJ databases">
        <authorList>
            <person name="de Groot N.N."/>
        </authorList>
    </citation>
    <scope>NUCLEOTIDE SEQUENCE [LARGE SCALE GENOMIC DNA]</scope>
    <source>
        <strain evidence="7 8">DSM 569</strain>
    </source>
</reference>
<dbReference type="RefSeq" id="WP_074591928.1">
    <property type="nucleotide sequence ID" value="NZ_FNBS01000002.1"/>
</dbReference>
<dbReference type="InterPro" id="IPR043425">
    <property type="entry name" value="NusG-like"/>
</dbReference>
<dbReference type="Gene3D" id="3.30.70.940">
    <property type="entry name" value="NusG, N-terminal domain"/>
    <property type="match status" value="1"/>
</dbReference>
<keyword evidence="4" id="KW-0806">Transcription termination</keyword>
<keyword evidence="3 4" id="KW-0804">Transcription</keyword>
<feature type="domain" description="KOW" evidence="6">
    <location>
        <begin position="124"/>
        <end position="151"/>
    </location>
</feature>
<dbReference type="InterPro" id="IPR005824">
    <property type="entry name" value="KOW"/>
</dbReference>
<dbReference type="PRINTS" id="PR00338">
    <property type="entry name" value="NUSGTNSCPFCT"/>
</dbReference>
<protein>
    <recommendedName>
        <fullName evidence="4">Transcription termination/antitermination protein NusG</fullName>
    </recommendedName>
</protein>
<dbReference type="CDD" id="cd09891">
    <property type="entry name" value="NGN_Bact_1"/>
    <property type="match status" value="1"/>
</dbReference>
<dbReference type="InterPro" id="IPR047050">
    <property type="entry name" value="NGN"/>
</dbReference>
<name>A0A1G7HTT5_THETY</name>
<feature type="domain" description="NusG-like N-terminal" evidence="5">
    <location>
        <begin position="12"/>
        <end position="119"/>
    </location>
</feature>
<evidence type="ECO:0000256" key="2">
    <source>
        <dbReference type="ARBA" id="ARBA00023015"/>
    </source>
</evidence>
<dbReference type="Pfam" id="PF02357">
    <property type="entry name" value="NusG"/>
    <property type="match status" value="1"/>
</dbReference>
<evidence type="ECO:0000313" key="7">
    <source>
        <dbReference type="EMBL" id="SDF03716.1"/>
    </source>
</evidence>
<dbReference type="InterPro" id="IPR001062">
    <property type="entry name" value="Transcrpt_antiterm_NusG"/>
</dbReference>
<dbReference type="PANTHER" id="PTHR30265:SF4">
    <property type="entry name" value="KOW MOTIF FAMILY PROTEIN, EXPRESSED"/>
    <property type="match status" value="1"/>
</dbReference>
<dbReference type="GO" id="GO:0006354">
    <property type="term" value="P:DNA-templated transcription elongation"/>
    <property type="evidence" value="ECO:0007669"/>
    <property type="project" value="InterPro"/>
</dbReference>
<dbReference type="GO" id="GO:0006353">
    <property type="term" value="P:DNA-templated transcription termination"/>
    <property type="evidence" value="ECO:0007669"/>
    <property type="project" value="UniProtKB-KW"/>
</dbReference>
<dbReference type="CDD" id="cd06091">
    <property type="entry name" value="KOW_NusG"/>
    <property type="match status" value="1"/>
</dbReference>
<proteinExistence type="inferred from homology"/>
<keyword evidence="2 4" id="KW-0805">Transcription regulation</keyword>
<dbReference type="SMART" id="SM00738">
    <property type="entry name" value="NGN"/>
    <property type="match status" value="1"/>
</dbReference>
<evidence type="ECO:0000256" key="1">
    <source>
        <dbReference type="ARBA" id="ARBA00022814"/>
    </source>
</evidence>
<dbReference type="AlphaFoldDB" id="A0A1G7HTT5"/>
<dbReference type="InterPro" id="IPR008991">
    <property type="entry name" value="Translation_prot_SH3-like_sf"/>
</dbReference>
<evidence type="ECO:0000256" key="4">
    <source>
        <dbReference type="RuleBase" id="RU000538"/>
    </source>
</evidence>
<organism evidence="7 8">
    <name type="scientific">Thermoanaerobacter thermohydrosulfuricus</name>
    <name type="common">Clostridium thermohydrosulfuricum</name>
    <dbReference type="NCBI Taxonomy" id="1516"/>
    <lineage>
        <taxon>Bacteria</taxon>
        <taxon>Bacillati</taxon>
        <taxon>Bacillota</taxon>
        <taxon>Clostridia</taxon>
        <taxon>Thermoanaerobacterales</taxon>
        <taxon>Thermoanaerobacteraceae</taxon>
        <taxon>Thermoanaerobacter</taxon>
    </lineage>
</organism>
<dbReference type="SUPFAM" id="SSF50104">
    <property type="entry name" value="Translation proteins SH3-like domain"/>
    <property type="match status" value="1"/>
</dbReference>
<dbReference type="PANTHER" id="PTHR30265">
    <property type="entry name" value="RHO-INTERACTING TRANSCRIPTION TERMINATION FACTOR NUSG"/>
    <property type="match status" value="1"/>
</dbReference>
<dbReference type="Proteomes" id="UP000183404">
    <property type="component" value="Unassembled WGS sequence"/>
</dbReference>
<evidence type="ECO:0000256" key="3">
    <source>
        <dbReference type="ARBA" id="ARBA00023163"/>
    </source>
</evidence>
<dbReference type="GO" id="GO:0032784">
    <property type="term" value="P:regulation of DNA-templated transcription elongation"/>
    <property type="evidence" value="ECO:0007669"/>
    <property type="project" value="InterPro"/>
</dbReference>
<dbReference type="SMART" id="SM00739">
    <property type="entry name" value="KOW"/>
    <property type="match status" value="1"/>
</dbReference>
<evidence type="ECO:0000259" key="6">
    <source>
        <dbReference type="SMART" id="SM00739"/>
    </source>
</evidence>
<dbReference type="Gene3D" id="2.30.30.30">
    <property type="match status" value="1"/>
</dbReference>
<comment type="function">
    <text evidence="4">Participates in transcription elongation, termination and antitermination.</text>
</comment>